<dbReference type="GO" id="GO:0000428">
    <property type="term" value="C:DNA-directed RNA polymerase complex"/>
    <property type="evidence" value="ECO:0007669"/>
    <property type="project" value="UniProtKB-KW"/>
</dbReference>
<dbReference type="InterPro" id="IPR007634">
    <property type="entry name" value="RNA_pol_sigma_54_DNA-bd"/>
</dbReference>
<dbReference type="PANTHER" id="PTHR32248">
    <property type="entry name" value="RNA POLYMERASE SIGMA-54 FACTOR"/>
    <property type="match status" value="1"/>
</dbReference>
<keyword evidence="3 9" id="KW-0808">Transferase</keyword>
<evidence type="ECO:0000259" key="12">
    <source>
        <dbReference type="Pfam" id="PF04963"/>
    </source>
</evidence>
<evidence type="ECO:0000256" key="9">
    <source>
        <dbReference type="PIRNR" id="PIRNR000774"/>
    </source>
</evidence>
<keyword evidence="5 9" id="KW-0805">Transcription regulation</keyword>
<dbReference type="GO" id="GO:0016987">
    <property type="term" value="F:sigma factor activity"/>
    <property type="evidence" value="ECO:0007669"/>
    <property type="project" value="UniProtKB-KW"/>
</dbReference>
<evidence type="ECO:0000256" key="7">
    <source>
        <dbReference type="ARBA" id="ARBA00023125"/>
    </source>
</evidence>
<evidence type="ECO:0000259" key="11">
    <source>
        <dbReference type="Pfam" id="PF04552"/>
    </source>
</evidence>
<dbReference type="Gene3D" id="1.10.10.1330">
    <property type="entry name" value="RNA polymerase sigma-54 factor, core-binding domain"/>
    <property type="match status" value="1"/>
</dbReference>
<dbReference type="RefSeq" id="WP_185684775.1">
    <property type="nucleotide sequence ID" value="NZ_JACLAU010000046.1"/>
</dbReference>
<name>A0A7X1FAG5_9SPHN</name>
<evidence type="ECO:0000256" key="5">
    <source>
        <dbReference type="ARBA" id="ARBA00023015"/>
    </source>
</evidence>
<evidence type="ECO:0000256" key="6">
    <source>
        <dbReference type="ARBA" id="ARBA00023082"/>
    </source>
</evidence>
<dbReference type="EMBL" id="JACLAU010000046">
    <property type="protein sequence ID" value="MBC2653398.1"/>
    <property type="molecule type" value="Genomic_DNA"/>
</dbReference>
<evidence type="ECO:0000313" key="13">
    <source>
        <dbReference type="EMBL" id="MBC2653398.1"/>
    </source>
</evidence>
<dbReference type="GO" id="GO:0003677">
    <property type="term" value="F:DNA binding"/>
    <property type="evidence" value="ECO:0007669"/>
    <property type="project" value="UniProtKB-KW"/>
</dbReference>
<keyword evidence="6 9" id="KW-0731">Sigma factor</keyword>
<accession>A0A7X1FAG5</accession>
<keyword evidence="2 9" id="KW-0240">DNA-directed RNA polymerase</keyword>
<feature type="domain" description="RNA polymerase sigma factor 54 DNA-binding" evidence="11">
    <location>
        <begin position="343"/>
        <end position="501"/>
    </location>
</feature>
<keyword evidence="7 9" id="KW-0238">DNA-binding</keyword>
<dbReference type="Proteomes" id="UP000520156">
    <property type="component" value="Unassembled WGS sequence"/>
</dbReference>
<dbReference type="GO" id="GO:0001216">
    <property type="term" value="F:DNA-binding transcription activator activity"/>
    <property type="evidence" value="ECO:0007669"/>
    <property type="project" value="InterPro"/>
</dbReference>
<keyword evidence="14" id="KW-1185">Reference proteome</keyword>
<dbReference type="Pfam" id="PF04963">
    <property type="entry name" value="Sigma54_CBD"/>
    <property type="match status" value="1"/>
</dbReference>
<evidence type="ECO:0000256" key="3">
    <source>
        <dbReference type="ARBA" id="ARBA00022679"/>
    </source>
</evidence>
<dbReference type="GO" id="GO:0006352">
    <property type="term" value="P:DNA-templated transcription initiation"/>
    <property type="evidence" value="ECO:0007669"/>
    <property type="project" value="InterPro"/>
</dbReference>
<dbReference type="PROSITE" id="PS00718">
    <property type="entry name" value="SIGMA54_2"/>
    <property type="match status" value="1"/>
</dbReference>
<proteinExistence type="inferred from homology"/>
<feature type="compositionally biased region" description="Low complexity" evidence="10">
    <location>
        <begin position="107"/>
        <end position="123"/>
    </location>
</feature>
<feature type="compositionally biased region" description="Basic and acidic residues" evidence="10">
    <location>
        <begin position="84"/>
        <end position="105"/>
    </location>
</feature>
<dbReference type="PRINTS" id="PR00045">
    <property type="entry name" value="SIGMA54FCT"/>
</dbReference>
<dbReference type="GO" id="GO:0016779">
    <property type="term" value="F:nucleotidyltransferase activity"/>
    <property type="evidence" value="ECO:0007669"/>
    <property type="project" value="UniProtKB-KW"/>
</dbReference>
<dbReference type="NCBIfam" id="NF004596">
    <property type="entry name" value="PRK05932.1-3"/>
    <property type="match status" value="1"/>
</dbReference>
<dbReference type="Pfam" id="PF00309">
    <property type="entry name" value="Sigma54_AID"/>
    <property type="match status" value="1"/>
</dbReference>
<feature type="domain" description="RNA polymerase sigma factor 54 core-binding" evidence="12">
    <location>
        <begin position="139"/>
        <end position="327"/>
    </location>
</feature>
<protein>
    <recommendedName>
        <fullName evidence="9">RNA polymerase sigma-54 factor</fullName>
    </recommendedName>
</protein>
<dbReference type="PANTHER" id="PTHR32248:SF4">
    <property type="entry name" value="RNA POLYMERASE SIGMA-54 FACTOR"/>
    <property type="match status" value="1"/>
</dbReference>
<dbReference type="NCBIfam" id="TIGR02395">
    <property type="entry name" value="rpoN_sigma"/>
    <property type="match status" value="1"/>
</dbReference>
<evidence type="ECO:0000256" key="10">
    <source>
        <dbReference type="SAM" id="MobiDB-lite"/>
    </source>
</evidence>
<dbReference type="Gene3D" id="1.10.10.60">
    <property type="entry name" value="Homeodomain-like"/>
    <property type="match status" value="1"/>
</dbReference>
<dbReference type="PIRSF" id="PIRSF000774">
    <property type="entry name" value="RpoN"/>
    <property type="match status" value="1"/>
</dbReference>
<dbReference type="Pfam" id="PF04552">
    <property type="entry name" value="Sigma54_DBD"/>
    <property type="match status" value="1"/>
</dbReference>
<dbReference type="NCBIfam" id="NF009118">
    <property type="entry name" value="PRK12469.1"/>
    <property type="match status" value="1"/>
</dbReference>
<organism evidence="13 14">
    <name type="scientific">Novosphingobium aerophilum</name>
    <dbReference type="NCBI Taxonomy" id="2839843"/>
    <lineage>
        <taxon>Bacteria</taxon>
        <taxon>Pseudomonadati</taxon>
        <taxon>Pseudomonadota</taxon>
        <taxon>Alphaproteobacteria</taxon>
        <taxon>Sphingomonadales</taxon>
        <taxon>Sphingomonadaceae</taxon>
        <taxon>Novosphingobium</taxon>
    </lineage>
</organism>
<dbReference type="InterPro" id="IPR007046">
    <property type="entry name" value="RNA_pol_sigma_54_core-bd"/>
</dbReference>
<comment type="function">
    <text evidence="9">Sigma factors are initiation factors that promote the attachment of RNA polymerase to specific initiation sites and are then released.</text>
</comment>
<dbReference type="InterPro" id="IPR038709">
    <property type="entry name" value="RpoN_core-bd_sf"/>
</dbReference>
<evidence type="ECO:0000256" key="8">
    <source>
        <dbReference type="ARBA" id="ARBA00023163"/>
    </source>
</evidence>
<sequence>MGLGPRLDLRQSQSLVMTPQLQQAIKLLALSNLEIETFIGEALEANPLLEVGSGAAEVALPEAEDLRRTTLESSPVDQLIGEGRAADDRPLDIDPATLDRDRDTGDGDAATSDFGGDFGTASGPLGGGGEEGPDIGERGAAEQTLAEHLHAQVGPVARDPVSAFVAHALIDQLDEAGYLTLPLAEVASDLGVTAAEAEAGLRVVQSLDPTGVGARHLGECLALQAQEADRYDPCMARLLDNLELLGRGELARLKRLCGVDDEDFADMLAELRGYDPKPGLRFATGGGEPVVPDVLVRARTDAQGRFVAWDVALNQATLPRLVINRSYYVELRGTCADKASRGWLSEKLADANWLVKALDQRQKTILKVAAEIVTQQDGFFRHGVAHLKPLTLRTVAEAIGMHESTVSRVTSNKYLNCARGTCELKYFFTSGVASADGEGAVSAEAVKAAIRQLIEAEDPKAILSDDTLVDLLKDKGFDLARRTVAKYREAIGLGSSVQRRRQKALAGMR</sequence>
<evidence type="ECO:0000256" key="2">
    <source>
        <dbReference type="ARBA" id="ARBA00022478"/>
    </source>
</evidence>
<reference evidence="13 14" key="1">
    <citation type="submission" date="2020-08" db="EMBL/GenBank/DDBJ databases">
        <title>The genome sequence of Novosphingobium flavum 4Y4.</title>
        <authorList>
            <person name="Liu Y."/>
        </authorList>
    </citation>
    <scope>NUCLEOTIDE SEQUENCE [LARGE SCALE GENOMIC DNA]</scope>
    <source>
        <strain evidence="13 14">4Y4</strain>
    </source>
</reference>
<keyword evidence="4 9" id="KW-0548">Nucleotidyltransferase</keyword>
<evidence type="ECO:0000256" key="1">
    <source>
        <dbReference type="ARBA" id="ARBA00008798"/>
    </source>
</evidence>
<keyword evidence="8 9" id="KW-0804">Transcription</keyword>
<dbReference type="PROSITE" id="PS50044">
    <property type="entry name" value="SIGMA54_3"/>
    <property type="match status" value="1"/>
</dbReference>
<dbReference type="PROSITE" id="PS00717">
    <property type="entry name" value="SIGMA54_1"/>
    <property type="match status" value="1"/>
</dbReference>
<gene>
    <name evidence="13" type="primary">rpoN</name>
    <name evidence="13" type="ORF">H7F49_17065</name>
</gene>
<comment type="similarity">
    <text evidence="1 9">Belongs to the sigma-54 factor family.</text>
</comment>
<evidence type="ECO:0000313" key="14">
    <source>
        <dbReference type="Proteomes" id="UP000520156"/>
    </source>
</evidence>
<dbReference type="AlphaFoldDB" id="A0A7X1FAG5"/>
<evidence type="ECO:0000256" key="4">
    <source>
        <dbReference type="ARBA" id="ARBA00022695"/>
    </source>
</evidence>
<feature type="region of interest" description="Disordered" evidence="10">
    <location>
        <begin position="80"/>
        <end position="135"/>
    </location>
</feature>
<dbReference type="InterPro" id="IPR000394">
    <property type="entry name" value="RNA_pol_sigma_54"/>
</dbReference>
<comment type="caution">
    <text evidence="13">The sequence shown here is derived from an EMBL/GenBank/DDBJ whole genome shotgun (WGS) entry which is preliminary data.</text>
</comment>